<dbReference type="GO" id="GO:0009234">
    <property type="term" value="P:menaquinone biosynthetic process"/>
    <property type="evidence" value="ECO:0007669"/>
    <property type="project" value="UniProtKB-KW"/>
</dbReference>
<dbReference type="PANTHER" id="PTHR37690">
    <property type="entry name" value="CHORISMATE DEHYDRATASE"/>
    <property type="match status" value="1"/>
</dbReference>
<dbReference type="EMBL" id="AUZZ01005828">
    <property type="protein sequence ID" value="EQD48156.1"/>
    <property type="molecule type" value="Genomic_DNA"/>
</dbReference>
<reference evidence="3" key="1">
    <citation type="submission" date="2013-08" db="EMBL/GenBank/DDBJ databases">
        <authorList>
            <person name="Mendez C."/>
            <person name="Richter M."/>
            <person name="Ferrer M."/>
            <person name="Sanchez J."/>
        </authorList>
    </citation>
    <scope>NUCLEOTIDE SEQUENCE</scope>
</reference>
<dbReference type="Pfam" id="PF02621">
    <property type="entry name" value="VitK2_biosynth"/>
    <property type="match status" value="1"/>
</dbReference>
<name>T0ZIL5_9ZZZZ</name>
<evidence type="ECO:0000313" key="3">
    <source>
        <dbReference type="EMBL" id="EQD48156.1"/>
    </source>
</evidence>
<comment type="caution">
    <text evidence="3">The sequence shown here is derived from an EMBL/GenBank/DDBJ whole genome shotgun (WGS) entry which is preliminary data.</text>
</comment>
<reference evidence="3" key="2">
    <citation type="journal article" date="2014" name="ISME J.">
        <title>Microbial stratification in low pH oxic and suboxic macroscopic growths along an acid mine drainage.</title>
        <authorList>
            <person name="Mendez-Garcia C."/>
            <person name="Mesa V."/>
            <person name="Sprenger R.R."/>
            <person name="Richter M."/>
            <person name="Diez M.S."/>
            <person name="Solano J."/>
            <person name="Bargiela R."/>
            <person name="Golyshina O.V."/>
            <person name="Manteca A."/>
            <person name="Ramos J.L."/>
            <person name="Gallego J.R."/>
            <person name="Llorente I."/>
            <person name="Martins Dos Santos V.A."/>
            <person name="Jensen O.N."/>
            <person name="Pelaez A.I."/>
            <person name="Sanchez J."/>
            <person name="Ferrer M."/>
        </authorList>
    </citation>
    <scope>NUCLEOTIDE SEQUENCE</scope>
</reference>
<dbReference type="GO" id="GO:0016829">
    <property type="term" value="F:lyase activity"/>
    <property type="evidence" value="ECO:0007669"/>
    <property type="project" value="UniProtKB-KW"/>
</dbReference>
<accession>T0ZIL5</accession>
<dbReference type="AlphaFoldDB" id="T0ZIL5"/>
<dbReference type="Gene3D" id="3.40.190.10">
    <property type="entry name" value="Periplasmic binding protein-like II"/>
    <property type="match status" value="1"/>
</dbReference>
<proteinExistence type="predicted"/>
<dbReference type="InterPro" id="IPR003773">
    <property type="entry name" value="Menaquinone_biosynth"/>
</dbReference>
<dbReference type="SUPFAM" id="SSF53850">
    <property type="entry name" value="Periplasmic binding protein-like II"/>
    <property type="match status" value="1"/>
</dbReference>
<keyword evidence="2" id="KW-0456">Lyase</keyword>
<evidence type="ECO:0008006" key="4">
    <source>
        <dbReference type="Google" id="ProtNLM"/>
    </source>
</evidence>
<evidence type="ECO:0000256" key="1">
    <source>
        <dbReference type="ARBA" id="ARBA00022428"/>
    </source>
</evidence>
<dbReference type="InterPro" id="IPR030868">
    <property type="entry name" value="MqnA"/>
</dbReference>
<evidence type="ECO:0000256" key="2">
    <source>
        <dbReference type="ARBA" id="ARBA00023239"/>
    </source>
</evidence>
<gene>
    <name evidence="3" type="ORF">B2A_08097</name>
</gene>
<protein>
    <recommendedName>
        <fullName evidence="4">Chorismate dehydratase</fullName>
    </recommendedName>
</protein>
<organism evidence="3">
    <name type="scientific">mine drainage metagenome</name>
    <dbReference type="NCBI Taxonomy" id="410659"/>
    <lineage>
        <taxon>unclassified sequences</taxon>
        <taxon>metagenomes</taxon>
        <taxon>ecological metagenomes</taxon>
    </lineage>
</organism>
<sequence>MTHLYADTDSHTSVILAQVILRELYKREPELIAANMYNPPPAEAQTLLLIGDKVVNGAPSDVQYPFQLDLGEQWKLLTGLPFVFAMWMMPADKANPELAALLAEARRRGGEMTDHLVEKYAQEKRWPADLARRYFTEYLQYAVTPRCRQGIEKFFELAAKQSLLTLHRKIQYMT</sequence>
<dbReference type="PANTHER" id="PTHR37690:SF1">
    <property type="entry name" value="CHORISMATE DEHYDRATASE"/>
    <property type="match status" value="1"/>
</dbReference>
<keyword evidence="1" id="KW-0474">Menaquinone biosynthesis</keyword>